<dbReference type="GO" id="GO:0016075">
    <property type="term" value="P:rRNA catabolic process"/>
    <property type="evidence" value="ECO:0007669"/>
    <property type="project" value="TreeGrafter"/>
</dbReference>
<dbReference type="AlphaFoldDB" id="R2QET7"/>
<dbReference type="Gene3D" id="2.30.30.110">
    <property type="match status" value="1"/>
</dbReference>
<dbReference type="Proteomes" id="UP000013782">
    <property type="component" value="Unassembled WGS sequence"/>
</dbReference>
<keyword evidence="2" id="KW-1277">Toxin-antitoxin system</keyword>
<evidence type="ECO:0000313" key="4">
    <source>
        <dbReference type="Proteomes" id="UP000013782"/>
    </source>
</evidence>
<gene>
    <name evidence="3" type="ORF">UAU_02454</name>
</gene>
<dbReference type="EMBL" id="AJAQ01000016">
    <property type="protein sequence ID" value="EOH93758.1"/>
    <property type="molecule type" value="Genomic_DNA"/>
</dbReference>
<evidence type="ECO:0000256" key="1">
    <source>
        <dbReference type="ARBA" id="ARBA00007521"/>
    </source>
</evidence>
<comment type="similarity">
    <text evidence="1">Belongs to the PemK/MazF family.</text>
</comment>
<reference evidence="3 4" key="1">
    <citation type="submission" date="2013-02" db="EMBL/GenBank/DDBJ databases">
        <title>The Genome Sequence of Enterococcus pallens BAA-351.</title>
        <authorList>
            <consortium name="The Broad Institute Genome Sequencing Platform"/>
            <consortium name="The Broad Institute Genome Sequencing Center for Infectious Disease"/>
            <person name="Earl A.M."/>
            <person name="Gilmore M.S."/>
            <person name="Lebreton F."/>
            <person name="Walker B."/>
            <person name="Young S.K."/>
            <person name="Zeng Q."/>
            <person name="Gargeya S."/>
            <person name="Fitzgerald M."/>
            <person name="Haas B."/>
            <person name="Abouelleil A."/>
            <person name="Alvarado L."/>
            <person name="Arachchi H.M."/>
            <person name="Berlin A.M."/>
            <person name="Chapman S.B."/>
            <person name="Dewar J."/>
            <person name="Goldberg J."/>
            <person name="Griggs A."/>
            <person name="Gujja S."/>
            <person name="Hansen M."/>
            <person name="Howarth C."/>
            <person name="Imamovic A."/>
            <person name="Larimer J."/>
            <person name="McCowan C."/>
            <person name="Murphy C."/>
            <person name="Neiman D."/>
            <person name="Pearson M."/>
            <person name="Priest M."/>
            <person name="Roberts A."/>
            <person name="Saif S."/>
            <person name="Shea T."/>
            <person name="Sisk P."/>
            <person name="Sykes S."/>
            <person name="Wortman J."/>
            <person name="Nusbaum C."/>
            <person name="Birren B."/>
        </authorList>
    </citation>
    <scope>NUCLEOTIDE SEQUENCE [LARGE SCALE GENOMIC DNA]</scope>
    <source>
        <strain evidence="3 4">ATCC BAA-351</strain>
    </source>
</reference>
<dbReference type="PANTHER" id="PTHR33988:SF3">
    <property type="entry name" value="ENDORIBONUCLEASE TOXIN CHPB-RELATED"/>
    <property type="match status" value="1"/>
</dbReference>
<dbReference type="Pfam" id="PF02452">
    <property type="entry name" value="PemK_toxin"/>
    <property type="match status" value="1"/>
</dbReference>
<keyword evidence="4" id="KW-1185">Reference proteome</keyword>
<evidence type="ECO:0008006" key="5">
    <source>
        <dbReference type="Google" id="ProtNLM"/>
    </source>
</evidence>
<dbReference type="GO" id="GO:0006402">
    <property type="term" value="P:mRNA catabolic process"/>
    <property type="evidence" value="ECO:0007669"/>
    <property type="project" value="TreeGrafter"/>
</dbReference>
<organism evidence="3 4">
    <name type="scientific">Enterococcus pallens ATCC BAA-351</name>
    <dbReference type="NCBI Taxonomy" id="1158607"/>
    <lineage>
        <taxon>Bacteria</taxon>
        <taxon>Bacillati</taxon>
        <taxon>Bacillota</taxon>
        <taxon>Bacilli</taxon>
        <taxon>Lactobacillales</taxon>
        <taxon>Enterococcaceae</taxon>
        <taxon>Enterococcus</taxon>
    </lineage>
</organism>
<name>R2QET7_9ENTE</name>
<dbReference type="PANTHER" id="PTHR33988">
    <property type="entry name" value="ENDORIBONUCLEASE MAZF-RELATED"/>
    <property type="match status" value="1"/>
</dbReference>
<comment type="caution">
    <text evidence="3">The sequence shown here is derived from an EMBL/GenBank/DDBJ whole genome shotgun (WGS) entry which is preliminary data.</text>
</comment>
<evidence type="ECO:0000313" key="3">
    <source>
        <dbReference type="EMBL" id="EOH93758.1"/>
    </source>
</evidence>
<dbReference type="GO" id="GO:0004521">
    <property type="term" value="F:RNA endonuclease activity"/>
    <property type="evidence" value="ECO:0007669"/>
    <property type="project" value="TreeGrafter"/>
</dbReference>
<dbReference type="SUPFAM" id="SSF50118">
    <property type="entry name" value="Cell growth inhibitor/plasmid maintenance toxic component"/>
    <property type="match status" value="1"/>
</dbReference>
<sequence length="115" mass="13274">MMAEGNKHFSELQQGDIIFLDFDSTKGHEQKGYRPCIVLTKPLRYLNYMFGVAPITSKAKTFPLHIPLAPEMQVVGDVLLEQHRMLDLETRTFKFIEKAPTELVSECILKLKLMY</sequence>
<evidence type="ECO:0000256" key="2">
    <source>
        <dbReference type="ARBA" id="ARBA00022649"/>
    </source>
</evidence>
<dbReference type="GO" id="GO:0003677">
    <property type="term" value="F:DNA binding"/>
    <property type="evidence" value="ECO:0007669"/>
    <property type="project" value="InterPro"/>
</dbReference>
<protein>
    <recommendedName>
        <fullName evidence="5">PemK family transcriptional regulator</fullName>
    </recommendedName>
</protein>
<proteinExistence type="inferred from homology"/>
<dbReference type="HOGENOM" id="CLU_121823_2_3_9"/>
<accession>R2QET7</accession>
<dbReference type="eggNOG" id="COG2337">
    <property type="taxonomic scope" value="Bacteria"/>
</dbReference>
<dbReference type="InterPro" id="IPR011067">
    <property type="entry name" value="Plasmid_toxin/cell-grow_inhib"/>
</dbReference>
<dbReference type="InterPro" id="IPR003477">
    <property type="entry name" value="PemK-like"/>
</dbReference>